<accession>A0A844G4C6</accession>
<dbReference type="GO" id="GO:1990817">
    <property type="term" value="F:poly(A) RNA polymerase activity"/>
    <property type="evidence" value="ECO:0007669"/>
    <property type="project" value="UniProtKB-EC"/>
</dbReference>
<feature type="domain" description="Poly A polymerase head" evidence="5">
    <location>
        <begin position="25"/>
        <end position="157"/>
    </location>
</feature>
<keyword evidence="7" id="KW-0548">Nucleotidyltransferase</keyword>
<dbReference type="AlphaFoldDB" id="A0A844G4C6"/>
<keyword evidence="2" id="KW-0547">Nucleotide-binding</keyword>
<dbReference type="InterPro" id="IPR032828">
    <property type="entry name" value="PolyA_RNA-bd"/>
</dbReference>
<feature type="region of interest" description="Disordered" evidence="4">
    <location>
        <begin position="381"/>
        <end position="419"/>
    </location>
</feature>
<feature type="compositionally biased region" description="Basic residues" evidence="4">
    <location>
        <begin position="401"/>
        <end position="410"/>
    </location>
</feature>
<evidence type="ECO:0000259" key="6">
    <source>
        <dbReference type="Pfam" id="PF12627"/>
    </source>
</evidence>
<dbReference type="Gene3D" id="3.30.460.10">
    <property type="entry name" value="Beta Polymerase, domain 2"/>
    <property type="match status" value="1"/>
</dbReference>
<sequence>MKHDLPVAPHVVDLISELQNAGYEAYIVGGAIRDLLLGRKPKDFDISTSATPEEVRAVFGRRIARIIGKRFRLVHVEYSGELFEVSTFRRAPTRTAANSKKELPENLILSDNSFGTAEEDAWRRDFTVNALFYDPVNSELLDYTGQGIDDIRNRVVRAIGDPKLRFEEDPVRMLRALKLIGQYDFTMDAATENALFSELELIRVAAPSRLALELEKILSSAYGDKHFQAFHDYGLLPYFLPELNAAWDTPHGDYALNLLNERNCRVREGLYRNSVSLAMAALALPFVELECGGKPGDLWNPGPDSTAAIRGVLDRLFKPQTMMNRMTMSAERVLILQSLFRDEKAKPRLIEAKSYPHARELMLLRLSVAEEDTAEAEKLWPAAVPRRRISAAKREDSERSPRRRRRRGPRKEKEKSQEA</sequence>
<dbReference type="Pfam" id="PF01743">
    <property type="entry name" value="PolyA_pol"/>
    <property type="match status" value="1"/>
</dbReference>
<protein>
    <submittedName>
        <fullName evidence="7">Polynucleotide adenylyltransferase PcnB</fullName>
        <ecNumber evidence="7">2.7.7.19</ecNumber>
    </submittedName>
</protein>
<organism evidence="7 8">
    <name type="scientific">Victivallis lenta</name>
    <dbReference type="NCBI Taxonomy" id="2606640"/>
    <lineage>
        <taxon>Bacteria</taxon>
        <taxon>Pseudomonadati</taxon>
        <taxon>Lentisphaerota</taxon>
        <taxon>Lentisphaeria</taxon>
        <taxon>Victivallales</taxon>
        <taxon>Victivallaceae</taxon>
        <taxon>Victivallis</taxon>
    </lineage>
</organism>
<dbReference type="GO" id="GO:0043633">
    <property type="term" value="P:polyadenylation-dependent RNA catabolic process"/>
    <property type="evidence" value="ECO:0007669"/>
    <property type="project" value="InterPro"/>
</dbReference>
<gene>
    <name evidence="7" type="primary">pcnB</name>
    <name evidence="7" type="ORF">FYJ85_13180</name>
</gene>
<keyword evidence="3" id="KW-0694">RNA-binding</keyword>
<dbReference type="RefSeq" id="WP_154419123.1">
    <property type="nucleotide sequence ID" value="NZ_CALXOB010000029.1"/>
</dbReference>
<feature type="domain" description="tRNA nucleotidyltransferase/poly(A) polymerase RNA and SrmB- binding" evidence="6">
    <location>
        <begin position="184"/>
        <end position="245"/>
    </location>
</feature>
<dbReference type="Gene3D" id="1.10.3090.10">
    <property type="entry name" value="cca-adding enzyme, domain 2"/>
    <property type="match status" value="1"/>
</dbReference>
<evidence type="ECO:0000313" key="8">
    <source>
        <dbReference type="Proteomes" id="UP000435649"/>
    </source>
</evidence>
<dbReference type="NCBIfam" id="TIGR01942">
    <property type="entry name" value="pcnB"/>
    <property type="match status" value="1"/>
</dbReference>
<dbReference type="InterPro" id="IPR010206">
    <property type="entry name" value="PolA_pol_I"/>
</dbReference>
<dbReference type="EC" id="2.7.7.19" evidence="7"/>
<keyword evidence="1 3" id="KW-0808">Transferase</keyword>
<dbReference type="PANTHER" id="PTHR43051">
    <property type="entry name" value="POLYNUCLEOTIDE ADENYLYLTRANSFERASE FAMILY PROTEIN"/>
    <property type="match status" value="1"/>
</dbReference>
<dbReference type="Pfam" id="PF12627">
    <property type="entry name" value="PolyA_pol_RNAbd"/>
    <property type="match status" value="1"/>
</dbReference>
<dbReference type="GO" id="GO:0003723">
    <property type="term" value="F:RNA binding"/>
    <property type="evidence" value="ECO:0007669"/>
    <property type="project" value="UniProtKB-KW"/>
</dbReference>
<comment type="caution">
    <text evidence="7">The sequence shown here is derived from an EMBL/GenBank/DDBJ whole genome shotgun (WGS) entry which is preliminary data.</text>
</comment>
<dbReference type="CDD" id="cd05398">
    <property type="entry name" value="NT_ClassII-CCAase"/>
    <property type="match status" value="1"/>
</dbReference>
<evidence type="ECO:0000259" key="5">
    <source>
        <dbReference type="Pfam" id="PF01743"/>
    </source>
</evidence>
<name>A0A844G4C6_9BACT</name>
<dbReference type="PANTHER" id="PTHR43051:SF1">
    <property type="entry name" value="POLYNUCLEOTIDE ADENYLYLTRANSFERASE FAMILY PROTEIN"/>
    <property type="match status" value="1"/>
</dbReference>
<evidence type="ECO:0000256" key="1">
    <source>
        <dbReference type="ARBA" id="ARBA00022679"/>
    </source>
</evidence>
<evidence type="ECO:0000256" key="3">
    <source>
        <dbReference type="RuleBase" id="RU003953"/>
    </source>
</evidence>
<evidence type="ECO:0000313" key="7">
    <source>
        <dbReference type="EMBL" id="MST97993.1"/>
    </source>
</evidence>
<dbReference type="InterPro" id="IPR043519">
    <property type="entry name" value="NT_sf"/>
</dbReference>
<dbReference type="SUPFAM" id="SSF81891">
    <property type="entry name" value="Poly A polymerase C-terminal region-like"/>
    <property type="match status" value="1"/>
</dbReference>
<dbReference type="EMBL" id="VUNS01000014">
    <property type="protein sequence ID" value="MST97993.1"/>
    <property type="molecule type" value="Genomic_DNA"/>
</dbReference>
<reference evidence="7 8" key="1">
    <citation type="submission" date="2019-08" db="EMBL/GenBank/DDBJ databases">
        <title>In-depth cultivation of the pig gut microbiome towards novel bacterial diversity and tailored functional studies.</title>
        <authorList>
            <person name="Wylensek D."/>
            <person name="Hitch T.C.A."/>
            <person name="Clavel T."/>
        </authorList>
    </citation>
    <scope>NUCLEOTIDE SEQUENCE [LARGE SCALE GENOMIC DNA]</scope>
    <source>
        <strain evidence="7 8">BBE-744-WT-12</strain>
    </source>
</reference>
<comment type="similarity">
    <text evidence="3">Belongs to the tRNA nucleotidyltransferase/poly(A) polymerase family.</text>
</comment>
<proteinExistence type="inferred from homology"/>
<keyword evidence="8" id="KW-1185">Reference proteome</keyword>
<evidence type="ECO:0000256" key="2">
    <source>
        <dbReference type="ARBA" id="ARBA00022741"/>
    </source>
</evidence>
<evidence type="ECO:0000256" key="4">
    <source>
        <dbReference type="SAM" id="MobiDB-lite"/>
    </source>
</evidence>
<dbReference type="GO" id="GO:0006396">
    <property type="term" value="P:RNA processing"/>
    <property type="evidence" value="ECO:0007669"/>
    <property type="project" value="InterPro"/>
</dbReference>
<dbReference type="SUPFAM" id="SSF81301">
    <property type="entry name" value="Nucleotidyltransferase"/>
    <property type="match status" value="1"/>
</dbReference>
<dbReference type="Proteomes" id="UP000435649">
    <property type="component" value="Unassembled WGS sequence"/>
</dbReference>
<dbReference type="InterPro" id="IPR002646">
    <property type="entry name" value="PolA_pol_head_dom"/>
</dbReference>
<dbReference type="GO" id="GO:0000166">
    <property type="term" value="F:nucleotide binding"/>
    <property type="evidence" value="ECO:0007669"/>
    <property type="project" value="UniProtKB-KW"/>
</dbReference>
<dbReference type="InterPro" id="IPR052191">
    <property type="entry name" value="tRNA_ntf/polyA_polymerase_I"/>
</dbReference>